<proteinExistence type="predicted"/>
<name>A0A5C5ZT33_9BACT</name>
<organism evidence="1 2">
    <name type="scientific">Pseudobythopirellula maris</name>
    <dbReference type="NCBI Taxonomy" id="2527991"/>
    <lineage>
        <taxon>Bacteria</taxon>
        <taxon>Pseudomonadati</taxon>
        <taxon>Planctomycetota</taxon>
        <taxon>Planctomycetia</taxon>
        <taxon>Pirellulales</taxon>
        <taxon>Lacipirellulaceae</taxon>
        <taxon>Pseudobythopirellula</taxon>
    </lineage>
</organism>
<evidence type="ECO:0000313" key="2">
    <source>
        <dbReference type="Proteomes" id="UP000315440"/>
    </source>
</evidence>
<reference evidence="1 2" key="1">
    <citation type="submission" date="2019-02" db="EMBL/GenBank/DDBJ databases">
        <title>Deep-cultivation of Planctomycetes and their phenomic and genomic characterization uncovers novel biology.</title>
        <authorList>
            <person name="Wiegand S."/>
            <person name="Jogler M."/>
            <person name="Boedeker C."/>
            <person name="Pinto D."/>
            <person name="Vollmers J."/>
            <person name="Rivas-Marin E."/>
            <person name="Kohn T."/>
            <person name="Peeters S.H."/>
            <person name="Heuer A."/>
            <person name="Rast P."/>
            <person name="Oberbeckmann S."/>
            <person name="Bunk B."/>
            <person name="Jeske O."/>
            <person name="Meyerdierks A."/>
            <person name="Storesund J.E."/>
            <person name="Kallscheuer N."/>
            <person name="Luecker S."/>
            <person name="Lage O.M."/>
            <person name="Pohl T."/>
            <person name="Merkel B.J."/>
            <person name="Hornburger P."/>
            <person name="Mueller R.-W."/>
            <person name="Bruemmer F."/>
            <person name="Labrenz M."/>
            <person name="Spormann A.M."/>
            <person name="Op Den Camp H."/>
            <person name="Overmann J."/>
            <person name="Amann R."/>
            <person name="Jetten M.S.M."/>
            <person name="Mascher T."/>
            <person name="Medema M.H."/>
            <person name="Devos D.P."/>
            <person name="Kaster A.-K."/>
            <person name="Ovreas L."/>
            <person name="Rohde M."/>
            <person name="Galperin M.Y."/>
            <person name="Jogler C."/>
        </authorList>
    </citation>
    <scope>NUCLEOTIDE SEQUENCE [LARGE SCALE GENOMIC DNA]</scope>
    <source>
        <strain evidence="1 2">Mal64</strain>
    </source>
</reference>
<keyword evidence="2" id="KW-1185">Reference proteome</keyword>
<dbReference type="EMBL" id="SJPQ01000001">
    <property type="protein sequence ID" value="TWT89951.1"/>
    <property type="molecule type" value="Genomic_DNA"/>
</dbReference>
<protein>
    <submittedName>
        <fullName evidence="1">Uncharacterized protein</fullName>
    </submittedName>
</protein>
<accession>A0A5C5ZT33</accession>
<dbReference type="Proteomes" id="UP000315440">
    <property type="component" value="Unassembled WGS sequence"/>
</dbReference>
<comment type="caution">
    <text evidence="1">The sequence shown here is derived from an EMBL/GenBank/DDBJ whole genome shotgun (WGS) entry which is preliminary data.</text>
</comment>
<dbReference type="AlphaFoldDB" id="A0A5C5ZT33"/>
<gene>
    <name evidence="1" type="ORF">Mal64_03330</name>
</gene>
<sequence length="117" mass="13008">MYAVAPHLIELSSQVNNSMQLALLSHAGVVYAFAEREGYAECLDEIEDDFREAATIGASRLSPLLANTGNFEDFQWGVAGLAGFLGHDKFARLLGNLDYYEEEFHYVLLDHTIPVEP</sequence>
<evidence type="ECO:0000313" key="1">
    <source>
        <dbReference type="EMBL" id="TWT89951.1"/>
    </source>
</evidence>